<dbReference type="GO" id="GO:0140741">
    <property type="term" value="F:tRNA-uracil-4 sulfurtransferase activity"/>
    <property type="evidence" value="ECO:0007669"/>
    <property type="project" value="UniProtKB-EC"/>
</dbReference>
<evidence type="ECO:0000256" key="5">
    <source>
        <dbReference type="ARBA" id="ARBA00022741"/>
    </source>
</evidence>
<dbReference type="SUPFAM" id="SSF52821">
    <property type="entry name" value="Rhodanese/Cell cycle control phosphatase"/>
    <property type="match status" value="1"/>
</dbReference>
<evidence type="ECO:0000256" key="10">
    <source>
        <dbReference type="ARBA" id="ARBA00023284"/>
    </source>
</evidence>
<dbReference type="SUPFAM" id="SSF52402">
    <property type="entry name" value="Adenine nucleotide alpha hydrolases-like"/>
    <property type="match status" value="1"/>
</dbReference>
<organism evidence="14 15">
    <name type="scientific">Reinekea marina</name>
    <dbReference type="NCBI Taxonomy" id="1310421"/>
    <lineage>
        <taxon>Bacteria</taxon>
        <taxon>Pseudomonadati</taxon>
        <taxon>Pseudomonadota</taxon>
        <taxon>Gammaproteobacteria</taxon>
        <taxon>Oceanospirillales</taxon>
        <taxon>Saccharospirillaceae</taxon>
        <taxon>Reinekea</taxon>
    </lineage>
</organism>
<keyword evidence="6 11" id="KW-0067">ATP-binding</keyword>
<dbReference type="NCBIfam" id="TIGR00342">
    <property type="entry name" value="tRNA uracil 4-sulfurtransferase ThiI"/>
    <property type="match status" value="1"/>
</dbReference>
<dbReference type="PROSITE" id="PS51165">
    <property type="entry name" value="THUMP"/>
    <property type="match status" value="1"/>
</dbReference>
<keyword evidence="5 11" id="KW-0547">Nucleotide-binding</keyword>
<dbReference type="Gene3D" id="3.40.250.10">
    <property type="entry name" value="Rhodanese-like domain"/>
    <property type="match status" value="1"/>
</dbReference>
<accession>A0ABV7WPE3</accession>
<dbReference type="InterPro" id="IPR049961">
    <property type="entry name" value="ThiI_N"/>
</dbReference>
<dbReference type="CDD" id="cd11716">
    <property type="entry name" value="THUMP_ThiI"/>
    <property type="match status" value="1"/>
</dbReference>
<dbReference type="SUPFAM" id="SSF143437">
    <property type="entry name" value="THUMP domain-like"/>
    <property type="match status" value="1"/>
</dbReference>
<dbReference type="Gene3D" id="3.30.2130.30">
    <property type="match status" value="1"/>
</dbReference>
<gene>
    <name evidence="11 14" type="primary">thiI</name>
    <name evidence="14" type="ORF">ACFOND_03650</name>
</gene>
<evidence type="ECO:0000256" key="1">
    <source>
        <dbReference type="ARBA" id="ARBA00004496"/>
    </source>
</evidence>
<evidence type="ECO:0000256" key="2">
    <source>
        <dbReference type="ARBA" id="ARBA00022490"/>
    </source>
</evidence>
<dbReference type="Pfam" id="PF00581">
    <property type="entry name" value="Rhodanese"/>
    <property type="match status" value="1"/>
</dbReference>
<comment type="catalytic activity">
    <reaction evidence="11">
        <text>[ThiS sulfur-carrier protein]-C-terminal Gly-Gly-AMP + S-sulfanyl-L-cysteinyl-[cysteine desulfurase] + AH2 = [ThiS sulfur-carrier protein]-C-terminal-Gly-aminoethanethioate + L-cysteinyl-[cysteine desulfurase] + A + AMP + 2 H(+)</text>
        <dbReference type="Rhea" id="RHEA:43340"/>
        <dbReference type="Rhea" id="RHEA-COMP:12157"/>
        <dbReference type="Rhea" id="RHEA-COMP:12158"/>
        <dbReference type="Rhea" id="RHEA-COMP:12910"/>
        <dbReference type="Rhea" id="RHEA-COMP:19908"/>
        <dbReference type="ChEBI" id="CHEBI:13193"/>
        <dbReference type="ChEBI" id="CHEBI:15378"/>
        <dbReference type="ChEBI" id="CHEBI:17499"/>
        <dbReference type="ChEBI" id="CHEBI:29950"/>
        <dbReference type="ChEBI" id="CHEBI:61963"/>
        <dbReference type="ChEBI" id="CHEBI:90618"/>
        <dbReference type="ChEBI" id="CHEBI:232372"/>
        <dbReference type="ChEBI" id="CHEBI:456215"/>
    </reaction>
</comment>
<dbReference type="InterPro" id="IPR004114">
    <property type="entry name" value="THUMP_dom"/>
</dbReference>
<feature type="domain" description="Rhodanese" evidence="12">
    <location>
        <begin position="407"/>
        <end position="487"/>
    </location>
</feature>
<dbReference type="PANTHER" id="PTHR43209:SF1">
    <property type="entry name" value="TRNA SULFURTRANSFERASE"/>
    <property type="match status" value="1"/>
</dbReference>
<feature type="active site" description="Cysteine persulfide intermediate" evidence="11">
    <location>
        <position position="459"/>
    </location>
</feature>
<keyword evidence="2 11" id="KW-0963">Cytoplasm</keyword>
<evidence type="ECO:0000256" key="11">
    <source>
        <dbReference type="HAMAP-Rule" id="MF_00021"/>
    </source>
</evidence>
<comment type="function">
    <text evidence="11">Catalyzes the ATP-dependent transfer of a sulfur to tRNA to produce 4-thiouridine in position 8 of tRNAs, which functions as a near-UV photosensor. Also catalyzes the transfer of sulfur to the sulfur carrier protein ThiS, forming ThiS-thiocarboxylate. This is a step in the synthesis of thiazole, in the thiamine biosynthesis pathway. The sulfur is donated as persulfide by IscS.</text>
</comment>
<dbReference type="Pfam" id="PF02926">
    <property type="entry name" value="THUMP"/>
    <property type="match status" value="1"/>
</dbReference>
<dbReference type="InterPro" id="IPR003720">
    <property type="entry name" value="tRNA_STrfase"/>
</dbReference>
<keyword evidence="15" id="KW-1185">Reference proteome</keyword>
<dbReference type="Gene3D" id="3.40.50.620">
    <property type="entry name" value="HUPs"/>
    <property type="match status" value="1"/>
</dbReference>
<dbReference type="InterPro" id="IPR026340">
    <property type="entry name" value="THII_Thiazole_biosynth_dom"/>
</dbReference>
<dbReference type="InterPro" id="IPR049962">
    <property type="entry name" value="THUMP_ThiI"/>
</dbReference>
<evidence type="ECO:0000256" key="9">
    <source>
        <dbReference type="ARBA" id="ARBA00023157"/>
    </source>
</evidence>
<comment type="catalytic activity">
    <reaction evidence="11">
        <text>[ThiI sulfur-carrier protein]-S-sulfanyl-L-cysteine + a uridine in tRNA + 2 reduced [2Fe-2S]-[ferredoxin] + ATP + H(+) = [ThiI sulfur-carrier protein]-L-cysteine + a 4-thiouridine in tRNA + 2 oxidized [2Fe-2S]-[ferredoxin] + AMP + diphosphate</text>
        <dbReference type="Rhea" id="RHEA:24176"/>
        <dbReference type="Rhea" id="RHEA-COMP:10000"/>
        <dbReference type="Rhea" id="RHEA-COMP:10001"/>
        <dbReference type="Rhea" id="RHEA-COMP:13337"/>
        <dbReference type="Rhea" id="RHEA-COMP:13338"/>
        <dbReference type="Rhea" id="RHEA-COMP:13339"/>
        <dbReference type="Rhea" id="RHEA-COMP:13340"/>
        <dbReference type="ChEBI" id="CHEBI:15378"/>
        <dbReference type="ChEBI" id="CHEBI:29950"/>
        <dbReference type="ChEBI" id="CHEBI:30616"/>
        <dbReference type="ChEBI" id="CHEBI:33019"/>
        <dbReference type="ChEBI" id="CHEBI:33737"/>
        <dbReference type="ChEBI" id="CHEBI:33738"/>
        <dbReference type="ChEBI" id="CHEBI:61963"/>
        <dbReference type="ChEBI" id="CHEBI:65315"/>
        <dbReference type="ChEBI" id="CHEBI:136798"/>
        <dbReference type="ChEBI" id="CHEBI:456215"/>
        <dbReference type="EC" id="2.8.1.4"/>
    </reaction>
</comment>
<dbReference type="InterPro" id="IPR014729">
    <property type="entry name" value="Rossmann-like_a/b/a_fold"/>
</dbReference>
<dbReference type="RefSeq" id="WP_290281084.1">
    <property type="nucleotide sequence ID" value="NZ_JAUFQI010000001.1"/>
</dbReference>
<comment type="pathway">
    <text evidence="11">Cofactor biosynthesis; thiamine diphosphate biosynthesis.</text>
</comment>
<comment type="caution">
    <text evidence="14">The sequence shown here is derived from an EMBL/GenBank/DDBJ whole genome shotgun (WGS) entry which is preliminary data.</text>
</comment>
<evidence type="ECO:0000259" key="13">
    <source>
        <dbReference type="PROSITE" id="PS51165"/>
    </source>
</evidence>
<dbReference type="Pfam" id="PF02568">
    <property type="entry name" value="ThiI"/>
    <property type="match status" value="1"/>
</dbReference>
<feature type="domain" description="THUMP" evidence="13">
    <location>
        <begin position="64"/>
        <end position="168"/>
    </location>
</feature>
<evidence type="ECO:0000313" key="15">
    <source>
        <dbReference type="Proteomes" id="UP001595710"/>
    </source>
</evidence>
<reference evidence="15" key="1">
    <citation type="journal article" date="2019" name="Int. J. Syst. Evol. Microbiol.">
        <title>The Global Catalogue of Microorganisms (GCM) 10K type strain sequencing project: providing services to taxonomists for standard genome sequencing and annotation.</title>
        <authorList>
            <consortium name="The Broad Institute Genomics Platform"/>
            <consortium name="The Broad Institute Genome Sequencing Center for Infectious Disease"/>
            <person name="Wu L."/>
            <person name="Ma J."/>
        </authorList>
    </citation>
    <scope>NUCLEOTIDE SEQUENCE [LARGE SCALE GENOMIC DNA]</scope>
    <source>
        <strain evidence="15">CECT 8288</strain>
    </source>
</reference>
<comment type="caution">
    <text evidence="11">Lacks conserved residue(s) required for the propagation of feature annotation.</text>
</comment>
<name>A0ABV7WPE3_9GAMM</name>
<dbReference type="InterPro" id="IPR036873">
    <property type="entry name" value="Rhodanese-like_dom_sf"/>
</dbReference>
<keyword evidence="8 11" id="KW-0784">Thiamine biosynthesis</keyword>
<feature type="binding site" evidence="11">
    <location>
        <position position="268"/>
    </location>
    <ligand>
        <name>ATP</name>
        <dbReference type="ChEBI" id="CHEBI:30616"/>
    </ligand>
</feature>
<feature type="binding site" evidence="11">
    <location>
        <begin position="186"/>
        <end position="187"/>
    </location>
    <ligand>
        <name>ATP</name>
        <dbReference type="ChEBI" id="CHEBI:30616"/>
    </ligand>
</feature>
<dbReference type="InterPro" id="IPR001763">
    <property type="entry name" value="Rhodanese-like_dom"/>
</dbReference>
<dbReference type="InterPro" id="IPR050102">
    <property type="entry name" value="tRNA_sulfurtransferase_ThiI"/>
</dbReference>
<feature type="binding site" evidence="11">
    <location>
        <position position="299"/>
    </location>
    <ligand>
        <name>ATP</name>
        <dbReference type="ChEBI" id="CHEBI:30616"/>
    </ligand>
</feature>
<evidence type="ECO:0000256" key="7">
    <source>
        <dbReference type="ARBA" id="ARBA00022884"/>
    </source>
</evidence>
<evidence type="ECO:0000256" key="3">
    <source>
        <dbReference type="ARBA" id="ARBA00022555"/>
    </source>
</evidence>
<evidence type="ECO:0000256" key="8">
    <source>
        <dbReference type="ARBA" id="ARBA00022977"/>
    </source>
</evidence>
<sequence length="488" mass="54611">MKFVVKFFPEITIKTKPVRKLLIKQLGQNIRNVLLKVSADAKMRNLWDSIEVWTPEDASDAVNDSVYGALVCIPGIAHINKVVEFPLVDLDQVITDTLSVWGDALNNKTFVVRAKRTGKHDFTSVDLERYVGGGINQRSNAKGVDLHNPEITINLEVRDQRVFVIDQRREGLGGFPLGTAGTTVTLVSGGFDSTVATYQIMRRGIKTHFLFFNLGGAAHENSVKEVIYYLWKKYGSSHRVKFISVPFEGVVEGILDQVEDRYMGVVLKRMMMRAANKVSDKVGTDAYVTGEAIAQVSSQTMMNQRLIDDVTDRMVIRPLAVTDKQTIVDAARSIGAASFVERIPEYCGVISRKPNAACKKADVEAAESTFDFNLLEQALESANVESIETMKWQPTSEIDHAVSAKIDRETAVIIDVRHPNDIEQQAFKLENHEVINIPFYSINKRFKELDSSKEYLLYCDKGVMSKMHALHLSDAGFKNVGVYHDDSL</sequence>
<evidence type="ECO:0000256" key="6">
    <source>
        <dbReference type="ARBA" id="ARBA00022840"/>
    </source>
</evidence>
<protein>
    <recommendedName>
        <fullName evidence="11">tRNA sulfurtransferase</fullName>
        <ecNumber evidence="11">2.8.1.4</ecNumber>
    </recommendedName>
    <alternativeName>
        <fullName evidence="11">Sulfur carrier protein ThiS sulfurtransferase</fullName>
    </alternativeName>
    <alternativeName>
        <fullName evidence="11">Thiamine biosynthesis protein ThiI</fullName>
    </alternativeName>
    <alternativeName>
        <fullName evidence="11">tRNA 4-thiouridine synthase</fullName>
    </alternativeName>
</protein>
<dbReference type="CDD" id="cd00158">
    <property type="entry name" value="RHOD"/>
    <property type="match status" value="1"/>
</dbReference>
<dbReference type="NCBIfam" id="TIGR04271">
    <property type="entry name" value="ThiI_C_thiazole"/>
    <property type="match status" value="1"/>
</dbReference>
<dbReference type="InterPro" id="IPR020536">
    <property type="entry name" value="ThiI_AANH"/>
</dbReference>
<comment type="subcellular location">
    <subcellularLocation>
        <location evidence="1 11">Cytoplasm</location>
    </subcellularLocation>
</comment>
<dbReference type="SMART" id="SM00981">
    <property type="entry name" value="THUMP"/>
    <property type="match status" value="1"/>
</dbReference>
<dbReference type="PANTHER" id="PTHR43209">
    <property type="entry name" value="TRNA SULFURTRANSFERASE"/>
    <property type="match status" value="1"/>
</dbReference>
<evidence type="ECO:0000313" key="14">
    <source>
        <dbReference type="EMBL" id="MFC3700724.1"/>
    </source>
</evidence>
<dbReference type="EMBL" id="JBHRYN010000006">
    <property type="protein sequence ID" value="MFC3700724.1"/>
    <property type="molecule type" value="Genomic_DNA"/>
</dbReference>
<keyword evidence="4 11" id="KW-0808">Transferase</keyword>
<evidence type="ECO:0000256" key="4">
    <source>
        <dbReference type="ARBA" id="ARBA00022679"/>
    </source>
</evidence>
<keyword evidence="3 11" id="KW-0820">tRNA-binding</keyword>
<comment type="similarity">
    <text evidence="11">Belongs to the ThiI family.</text>
</comment>
<keyword evidence="9 11" id="KW-1015">Disulfide bond</keyword>
<feature type="binding site" evidence="11">
    <location>
        <position position="290"/>
    </location>
    <ligand>
        <name>ATP</name>
        <dbReference type="ChEBI" id="CHEBI:30616"/>
    </ligand>
</feature>
<evidence type="ECO:0000259" key="12">
    <source>
        <dbReference type="PROSITE" id="PS50206"/>
    </source>
</evidence>
<feature type="disulfide bond" description="Redox-active" evidence="11">
    <location>
        <begin position="347"/>
        <end position="459"/>
    </location>
</feature>
<keyword evidence="10 11" id="KW-0676">Redox-active center</keyword>
<dbReference type="PROSITE" id="PS50206">
    <property type="entry name" value="RHODANESE_3"/>
    <property type="match status" value="1"/>
</dbReference>
<dbReference type="Proteomes" id="UP001595710">
    <property type="component" value="Unassembled WGS sequence"/>
</dbReference>
<dbReference type="EC" id="2.8.1.4" evidence="11"/>
<dbReference type="HAMAP" id="MF_00021">
    <property type="entry name" value="ThiI"/>
    <property type="match status" value="1"/>
</dbReference>
<keyword evidence="7 11" id="KW-0694">RNA-binding</keyword>
<proteinExistence type="inferred from homology"/>